<reference evidence="6" key="1">
    <citation type="submission" date="2022-11" db="UniProtKB">
        <authorList>
            <consortium name="WormBaseParasite"/>
        </authorList>
    </citation>
    <scope>IDENTIFICATION</scope>
</reference>
<dbReference type="PANTHER" id="PTHR16055">
    <property type="entry name" value="INTEGRATOR COMPLEX SUBUNIT 10"/>
    <property type="match status" value="1"/>
</dbReference>
<evidence type="ECO:0000256" key="2">
    <source>
        <dbReference type="ARBA" id="ARBA00010391"/>
    </source>
</evidence>
<evidence type="ECO:0000256" key="3">
    <source>
        <dbReference type="ARBA" id="ARBA00016811"/>
    </source>
</evidence>
<dbReference type="InterPro" id="IPR026164">
    <property type="entry name" value="Int_cplx_su10"/>
</dbReference>
<dbReference type="WBParaSite" id="PSAMB.scaffold94size81209.g1943.t1">
    <property type="protein sequence ID" value="PSAMB.scaffold94size81209.g1943.t1"/>
    <property type="gene ID" value="PSAMB.scaffold94size81209.g1943"/>
</dbReference>
<protein>
    <recommendedName>
        <fullName evidence="3">Integrator complex subunit 10</fullName>
    </recommendedName>
</protein>
<evidence type="ECO:0000256" key="4">
    <source>
        <dbReference type="ARBA" id="ARBA00023242"/>
    </source>
</evidence>
<keyword evidence="4" id="KW-0539">Nucleus</keyword>
<evidence type="ECO:0000256" key="1">
    <source>
        <dbReference type="ARBA" id="ARBA00004123"/>
    </source>
</evidence>
<organism evidence="5 6">
    <name type="scientific">Plectus sambesii</name>
    <dbReference type="NCBI Taxonomy" id="2011161"/>
    <lineage>
        <taxon>Eukaryota</taxon>
        <taxon>Metazoa</taxon>
        <taxon>Ecdysozoa</taxon>
        <taxon>Nematoda</taxon>
        <taxon>Chromadorea</taxon>
        <taxon>Plectida</taxon>
        <taxon>Plectina</taxon>
        <taxon>Plectoidea</taxon>
        <taxon>Plectidae</taxon>
        <taxon>Plectus</taxon>
    </lineage>
</organism>
<comment type="subcellular location">
    <subcellularLocation>
        <location evidence="1">Nucleus</location>
    </subcellularLocation>
</comment>
<dbReference type="Proteomes" id="UP000887566">
    <property type="component" value="Unplaced"/>
</dbReference>
<dbReference type="PANTHER" id="PTHR16055:SF2">
    <property type="entry name" value="INTEGRATOR COMPLEX SUBUNIT 10"/>
    <property type="match status" value="1"/>
</dbReference>
<dbReference type="GO" id="GO:0016180">
    <property type="term" value="P:snRNA processing"/>
    <property type="evidence" value="ECO:0007669"/>
    <property type="project" value="InterPro"/>
</dbReference>
<keyword evidence="5" id="KW-1185">Reference proteome</keyword>
<dbReference type="AlphaFoldDB" id="A0A914XM83"/>
<evidence type="ECO:0000313" key="5">
    <source>
        <dbReference type="Proteomes" id="UP000887566"/>
    </source>
</evidence>
<accession>A0A914XM83</accession>
<sequence>MEQWLVDKVKGARSQYVAESWMLVAKTMVSGEAGFEIDIAGYFLHVDNRKAQEAAEVFTKMHAQFPKEPRFWSEAKRLVTSLLSSETDNEVSFRRVIFKRLAPEVQEKLMLELAERDANTDFACKLMLLLARTFPTRVQSFGNELITVLQKLTESNADVVDNKFALALVCEVAPVVFSSTTLNLPNEICTYLLGLTIRLATYLSINDQTANENIDQSFVSGAKLAAFRSDPWTRCLSVLSSVVDRLHWNFKPPTELSLPAVRKAIETMGKAKDNSDKYLGVLLTAWLFAQCYAALSTSHSSYPILVLVSPDHSEASEGALDTSQPEKAVPMKKRRYAAEPTKTLSFALTASDSLKEIFELGAKCQSKTDATAIREAALPPALFPDLLRFETDCLILAGDYDDALARLQASNQTPSSLLQMASCSLGLQKVGQSCEQAISAVQAEKELQNSEGDSRPSGKPFSLSTSHAAFLDQSQTLSFACRLIMYFLRSKLTAKTETNDQLLAQLIVLSQFDWQTHGLSLFKTLIALVHKNKALSYTNLLLYITNIDILEEISYMSLHCEGMKLQLTEGDNERRIGLNTRHSVRGAKDGIKQALETQLTKCNEPIDAAIRAFLLAERDVIVTVVNE</sequence>
<dbReference type="PRINTS" id="PR02106">
    <property type="entry name" value="INTSUBUNIT10"/>
</dbReference>
<proteinExistence type="inferred from homology"/>
<dbReference type="GO" id="GO:0032039">
    <property type="term" value="C:integrator complex"/>
    <property type="evidence" value="ECO:0007669"/>
    <property type="project" value="InterPro"/>
</dbReference>
<dbReference type="Pfam" id="PF21045">
    <property type="entry name" value="INT10"/>
    <property type="match status" value="2"/>
</dbReference>
<name>A0A914XM83_9BILA</name>
<comment type="similarity">
    <text evidence="2">Belongs to the Integrator subunit 10 family.</text>
</comment>
<evidence type="ECO:0000313" key="6">
    <source>
        <dbReference type="WBParaSite" id="PSAMB.scaffold94size81209.g1943.t1"/>
    </source>
</evidence>